<dbReference type="FunFam" id="3.90.226.10:FF:000023">
    <property type="entry name" value="Carboxyl-terminal processing protease"/>
    <property type="match status" value="1"/>
</dbReference>
<evidence type="ECO:0000256" key="4">
    <source>
        <dbReference type="ARBA" id="ARBA00022825"/>
    </source>
</evidence>
<comment type="similarity">
    <text evidence="1 7">Belongs to the peptidase S41A family.</text>
</comment>
<evidence type="ECO:0000256" key="7">
    <source>
        <dbReference type="RuleBase" id="RU004404"/>
    </source>
</evidence>
<dbReference type="InterPro" id="IPR001478">
    <property type="entry name" value="PDZ"/>
</dbReference>
<dbReference type="InterPro" id="IPR036034">
    <property type="entry name" value="PDZ_sf"/>
</dbReference>
<dbReference type="SUPFAM" id="SSF52096">
    <property type="entry name" value="ClpP/crotonase"/>
    <property type="match status" value="1"/>
</dbReference>
<evidence type="ECO:0000256" key="5">
    <source>
        <dbReference type="ARBA" id="ARBA00051784"/>
    </source>
</evidence>
<protein>
    <recommendedName>
        <fullName evidence="6">C-terminal processing peptidase</fullName>
        <ecNumber evidence="6">3.4.21.102</ecNumber>
    </recommendedName>
</protein>
<dbReference type="Gene3D" id="3.90.226.10">
    <property type="entry name" value="2-enoyl-CoA Hydratase, Chain A, domain 1"/>
    <property type="match status" value="1"/>
</dbReference>
<dbReference type="InterPro" id="IPR004447">
    <property type="entry name" value="Peptidase_S41A"/>
</dbReference>
<dbReference type="InterPro" id="IPR041489">
    <property type="entry name" value="PDZ_6"/>
</dbReference>
<name>A0A9P1JHN3_BACAS</name>
<dbReference type="GO" id="GO:0007165">
    <property type="term" value="P:signal transduction"/>
    <property type="evidence" value="ECO:0007669"/>
    <property type="project" value="TreeGrafter"/>
</dbReference>
<evidence type="ECO:0000313" key="10">
    <source>
        <dbReference type="Proteomes" id="UP000006562"/>
    </source>
</evidence>
<dbReference type="SMART" id="SM00228">
    <property type="entry name" value="PDZ"/>
    <property type="match status" value="1"/>
</dbReference>
<dbReference type="InterPro" id="IPR029045">
    <property type="entry name" value="ClpP/crotonase-like_dom_sf"/>
</dbReference>
<reference evidence="10" key="2">
    <citation type="journal article" date="2011" name="J. Biotechnol.">
        <title>Genome sequence of B. amyloliquefaciens type strain DSM7(T) reveals differences to plant-associated B. amyloliquefaciens FZB42.</title>
        <authorList>
            <person name="Ruckert C."/>
            <person name="Blom J."/>
            <person name="Chen X."/>
            <person name="Reva O."/>
            <person name="Borriss R."/>
        </authorList>
    </citation>
    <scope>NUCLEOTIDE SEQUENCE [LARGE SCALE GENOMIC DNA]</scope>
    <source>
        <strain evidence="10">DSM 7</strain>
    </source>
</reference>
<reference evidence="9 10" key="1">
    <citation type="journal article" date="2011" name="Int. J. Syst. Evol. Microbiol.">
        <title>Relationship of Bacillus amyloliquefaciens clades associated with strains DSM 7T and FZB42T: a proposal for Bacillus amyloliquefaciens subsp. amyloliquefaciens subsp. nov. and Bacillus amyloliquefaciens subsp. plantarum subsp. nov. based on complete genome sequence comparisons.</title>
        <authorList>
            <person name="Borriss R."/>
            <person name="Chen X.H."/>
            <person name="Rueckert C."/>
            <person name="Blom J."/>
            <person name="Becker A."/>
            <person name="Baumgarth B."/>
            <person name="Fan B."/>
            <person name="Pukall R."/>
            <person name="Schumann P."/>
            <person name="Sproer C."/>
            <person name="Junge H."/>
            <person name="Vater J."/>
            <person name="Puhler A."/>
            <person name="Klenk H.P."/>
        </authorList>
    </citation>
    <scope>NUCLEOTIDE SEQUENCE [LARGE SCALE GENOMIC DNA]</scope>
    <source>
        <strain evidence="10">DSM 7</strain>
    </source>
</reference>
<dbReference type="InterPro" id="IPR055210">
    <property type="entry name" value="CtpA/B_N"/>
</dbReference>
<keyword evidence="2 7" id="KW-0645">Protease</keyword>
<dbReference type="Pfam" id="PF17820">
    <property type="entry name" value="PDZ_6"/>
    <property type="match status" value="1"/>
</dbReference>
<dbReference type="EC" id="3.4.21.102" evidence="6"/>
<dbReference type="Gene3D" id="2.30.42.10">
    <property type="match status" value="1"/>
</dbReference>
<feature type="domain" description="PDZ" evidence="8">
    <location>
        <begin position="83"/>
        <end position="160"/>
    </location>
</feature>
<dbReference type="CDD" id="cd07560">
    <property type="entry name" value="Peptidase_S41_CPP"/>
    <property type="match status" value="1"/>
</dbReference>
<dbReference type="Gene3D" id="1.10.101.10">
    <property type="entry name" value="PGBD-like superfamily/PGBD"/>
    <property type="match status" value="1"/>
</dbReference>
<comment type="catalytic activity">
    <reaction evidence="5">
        <text>The enzyme shows specific recognition of a C-terminal tripeptide, Xaa-Yaa-Zaa, in which Xaa is preferably Ala or Leu, Yaa is preferably Ala or Tyr, and Zaa is preferably Ala, but then cleaves at a variable distance from the C-terminus. A typical cleavage is -Ala-Ala-|-Arg-Ala-Ala-Lys-Glu-Asn-Tyr-Ala-Leu-Ala-Ala.</text>
        <dbReference type="EC" id="3.4.21.102"/>
    </reaction>
</comment>
<dbReference type="EMBL" id="FN597644">
    <property type="protein sequence ID" value="CBI43160.1"/>
    <property type="molecule type" value="Genomic_DNA"/>
</dbReference>
<dbReference type="RefSeq" id="WP_013352557.1">
    <property type="nucleotide sequence ID" value="NC_014551.1"/>
</dbReference>
<keyword evidence="4 7" id="KW-0720">Serine protease</keyword>
<dbReference type="GO" id="GO:0004252">
    <property type="term" value="F:serine-type endopeptidase activity"/>
    <property type="evidence" value="ECO:0007669"/>
    <property type="project" value="UniProtKB-EC"/>
</dbReference>
<dbReference type="GO" id="GO:0030288">
    <property type="term" value="C:outer membrane-bounded periplasmic space"/>
    <property type="evidence" value="ECO:0007669"/>
    <property type="project" value="TreeGrafter"/>
</dbReference>
<evidence type="ECO:0000313" key="9">
    <source>
        <dbReference type="EMBL" id="CBI43160.1"/>
    </source>
</evidence>
<dbReference type="SUPFAM" id="SSF50156">
    <property type="entry name" value="PDZ domain-like"/>
    <property type="match status" value="1"/>
</dbReference>
<dbReference type="FunFam" id="2.30.42.10:FF:000063">
    <property type="entry name" value="Peptidase, S41 family"/>
    <property type="match status" value="1"/>
</dbReference>
<dbReference type="Pfam" id="PF03572">
    <property type="entry name" value="Peptidase_S41"/>
    <property type="match status" value="1"/>
</dbReference>
<evidence type="ECO:0000259" key="8">
    <source>
        <dbReference type="PROSITE" id="PS50106"/>
    </source>
</evidence>
<dbReference type="KEGG" id="bao:BAMF_2034"/>
<dbReference type="InterPro" id="IPR036365">
    <property type="entry name" value="PGBD-like_sf"/>
</dbReference>
<evidence type="ECO:0000256" key="6">
    <source>
        <dbReference type="ARBA" id="ARBA00066637"/>
    </source>
</evidence>
<organism evidence="9 10">
    <name type="scientific">Bacillus amyloliquefaciens (strain ATCC 23350 / DSM 7 / BCRC 11601 / CCUG 28519 / NBRC 15535 / NRRL B-14393 / F)</name>
    <dbReference type="NCBI Taxonomy" id="692420"/>
    <lineage>
        <taxon>Bacteria</taxon>
        <taxon>Bacillati</taxon>
        <taxon>Bacillota</taxon>
        <taxon>Bacilli</taxon>
        <taxon>Bacillales</taxon>
        <taxon>Bacillaceae</taxon>
        <taxon>Bacillus</taxon>
        <taxon>Bacillus amyloliquefaciens group</taxon>
    </lineage>
</organism>
<dbReference type="NCBIfam" id="TIGR00225">
    <property type="entry name" value="prc"/>
    <property type="match status" value="1"/>
</dbReference>
<dbReference type="Pfam" id="PF01471">
    <property type="entry name" value="PG_binding_1"/>
    <property type="match status" value="1"/>
</dbReference>
<dbReference type="SUPFAM" id="SSF47090">
    <property type="entry name" value="PGBD-like"/>
    <property type="match status" value="1"/>
</dbReference>
<keyword evidence="10" id="KW-1185">Reference proteome</keyword>
<dbReference type="Gene3D" id="3.30.750.44">
    <property type="match status" value="1"/>
</dbReference>
<evidence type="ECO:0000256" key="3">
    <source>
        <dbReference type="ARBA" id="ARBA00022801"/>
    </source>
</evidence>
<evidence type="ECO:0000256" key="1">
    <source>
        <dbReference type="ARBA" id="ARBA00009179"/>
    </source>
</evidence>
<proteinExistence type="inferred from homology"/>
<dbReference type="AlphaFoldDB" id="A0A9P1JHN3"/>
<dbReference type="SMART" id="SM00245">
    <property type="entry name" value="TSPc"/>
    <property type="match status" value="1"/>
</dbReference>
<dbReference type="CDD" id="cd06782">
    <property type="entry name" value="cpPDZ_CPP-like"/>
    <property type="match status" value="1"/>
</dbReference>
<dbReference type="Pfam" id="PF22694">
    <property type="entry name" value="CtpB_N-like"/>
    <property type="match status" value="1"/>
</dbReference>
<keyword evidence="3 7" id="KW-0378">Hydrolase</keyword>
<dbReference type="InterPro" id="IPR036366">
    <property type="entry name" value="PGBDSf"/>
</dbReference>
<dbReference type="InterPro" id="IPR005151">
    <property type="entry name" value="Tail-specific_protease"/>
</dbReference>
<gene>
    <name evidence="9" type="primary">ctpA</name>
    <name evidence="9" type="ordered locus">BAMF_2034</name>
</gene>
<evidence type="ECO:0000256" key="2">
    <source>
        <dbReference type="ARBA" id="ARBA00022670"/>
    </source>
</evidence>
<dbReference type="FunFam" id="3.30.750.44:FF:000001">
    <property type="entry name" value="S41 family peptidase"/>
    <property type="match status" value="1"/>
</dbReference>
<dbReference type="PROSITE" id="PS50106">
    <property type="entry name" value="PDZ"/>
    <property type="match status" value="1"/>
</dbReference>
<accession>A0A9P1JHN3</accession>
<dbReference type="PANTHER" id="PTHR32060:SF30">
    <property type="entry name" value="CARBOXY-TERMINAL PROCESSING PROTEASE CTPA"/>
    <property type="match status" value="1"/>
</dbReference>
<sequence>MKRQFKLFFIILITAVAASALTLFITGNTTILGQGSAALSNSKFEKFNKAYEQIKSDYYQKTDDSKLVDGAIKGMISSLDDPYSSYMDPQEGKSFGETISASFEGIGAQVEEKDGSILIVSPIKGSPAEKAGIKPNDQILKVDGKSVKGLNVSEAVALIRGKKGTNVKLVLHRAGVGDLNLSIKRDTIPVETVYSEMKKGGIGEIQITSFSESTAKELNSAIDSLEKQGAKGYILDLRGNPGGLMDEAIKMSNMFIDKGKNIMQVEYKDGTKEVMKATKERKVTKPTVVLVNDGTASAAEIMSAALHESSGIPLIGEKTFGKGTVQTAKDYSDGSTVKLTIAKWLTADGEWIHKKGIEPQYQVKLPDYANLPYLDAEKTYQYGDSGTTVTNAQKMLEALGYSVNVNGTYDKAFEQAVKQFQAKEKLKETGILTGDTTAKLMTDLQKQLADNDTQMKKAVETLNKAMKK</sequence>
<dbReference type="PANTHER" id="PTHR32060">
    <property type="entry name" value="TAIL-SPECIFIC PROTEASE"/>
    <property type="match status" value="1"/>
</dbReference>
<dbReference type="GO" id="GO:0006508">
    <property type="term" value="P:proteolysis"/>
    <property type="evidence" value="ECO:0007669"/>
    <property type="project" value="UniProtKB-KW"/>
</dbReference>
<dbReference type="Proteomes" id="UP000006562">
    <property type="component" value="Chromosome"/>
</dbReference>
<dbReference type="InterPro" id="IPR002477">
    <property type="entry name" value="Peptidoglycan-bd-like"/>
</dbReference>